<organism evidence="8 9">
    <name type="scientific">Aureococcus anophagefferens</name>
    <name type="common">Harmful bloom alga</name>
    <dbReference type="NCBI Taxonomy" id="44056"/>
    <lineage>
        <taxon>Eukaryota</taxon>
        <taxon>Sar</taxon>
        <taxon>Stramenopiles</taxon>
        <taxon>Ochrophyta</taxon>
        <taxon>Pelagophyceae</taxon>
        <taxon>Pelagomonadales</taxon>
        <taxon>Pelagomonadaceae</taxon>
        <taxon>Aureococcus</taxon>
    </lineage>
</organism>
<gene>
    <name evidence="8" type="primary">LMBRD2</name>
    <name evidence="8" type="ORF">SO694_00022216</name>
</gene>
<evidence type="ECO:0000256" key="1">
    <source>
        <dbReference type="ARBA" id="ARBA00004141"/>
    </source>
</evidence>
<evidence type="ECO:0000313" key="9">
    <source>
        <dbReference type="Proteomes" id="UP001363151"/>
    </source>
</evidence>
<feature type="transmembrane region" description="Helical" evidence="7">
    <location>
        <begin position="115"/>
        <end position="138"/>
    </location>
</feature>
<evidence type="ECO:0000256" key="4">
    <source>
        <dbReference type="ARBA" id="ARBA00022989"/>
    </source>
</evidence>
<comment type="caution">
    <text evidence="8">The sequence shown here is derived from an EMBL/GenBank/DDBJ whole genome shotgun (WGS) entry which is preliminary data.</text>
</comment>
<keyword evidence="5 7" id="KW-0472">Membrane</keyword>
<dbReference type="Proteomes" id="UP001363151">
    <property type="component" value="Unassembled WGS sequence"/>
</dbReference>
<feature type="compositionally biased region" description="Low complexity" evidence="6">
    <location>
        <begin position="286"/>
        <end position="297"/>
    </location>
</feature>
<keyword evidence="4 7" id="KW-1133">Transmembrane helix</keyword>
<comment type="subcellular location">
    <subcellularLocation>
        <location evidence="1">Membrane</location>
        <topology evidence="1">Multi-pass membrane protein</topology>
    </subcellularLocation>
</comment>
<proteinExistence type="inferred from homology"/>
<feature type="transmembrane region" description="Helical" evidence="7">
    <location>
        <begin position="42"/>
        <end position="61"/>
    </location>
</feature>
<dbReference type="Pfam" id="PF04791">
    <property type="entry name" value="LMBR1"/>
    <property type="match status" value="1"/>
</dbReference>
<evidence type="ECO:0000256" key="5">
    <source>
        <dbReference type="ARBA" id="ARBA00023136"/>
    </source>
</evidence>
<dbReference type="PANTHER" id="PTHR21355:SF0">
    <property type="entry name" value="G-PROTEIN COUPLED RECEPTOR-ASSOCIATED PROTEIN LMBRD2"/>
    <property type="match status" value="1"/>
</dbReference>
<dbReference type="InterPro" id="IPR006876">
    <property type="entry name" value="LMBR1-like_membr_prot"/>
</dbReference>
<feature type="compositionally biased region" description="Basic residues" evidence="6">
    <location>
        <begin position="265"/>
        <end position="285"/>
    </location>
</feature>
<evidence type="ECO:0000256" key="6">
    <source>
        <dbReference type="SAM" id="MobiDB-lite"/>
    </source>
</evidence>
<protein>
    <submittedName>
        <fullName evidence="8">LMBR1-like membrane protein</fullName>
    </submittedName>
</protein>
<evidence type="ECO:0000256" key="2">
    <source>
        <dbReference type="ARBA" id="ARBA00010487"/>
    </source>
</evidence>
<feature type="region of interest" description="Disordered" evidence="6">
    <location>
        <begin position="265"/>
        <end position="303"/>
    </location>
</feature>
<accession>A0ABR1FTC8</accession>
<dbReference type="InterPro" id="IPR051584">
    <property type="entry name" value="GPCR-associated_LMBR1"/>
</dbReference>
<evidence type="ECO:0000313" key="8">
    <source>
        <dbReference type="EMBL" id="KAK7237845.1"/>
    </source>
</evidence>
<evidence type="ECO:0000256" key="7">
    <source>
        <dbReference type="SAM" id="Phobius"/>
    </source>
</evidence>
<dbReference type="PANTHER" id="PTHR21355">
    <property type="entry name" value="G-PROTEIN COUPLED RECEPTOR-ASSOCIATED PROTEIN LMBRD2"/>
    <property type="match status" value="1"/>
</dbReference>
<name>A0ABR1FTC8_AURAN</name>
<keyword evidence="9" id="KW-1185">Reference proteome</keyword>
<sequence length="381" mass="40023">MVAILTVGPFDVALTLVGRRSDSDSTRVGRQLRRHSKVLRKMYVDVYWICFAMSLAGLPYAEEYDASGHVAALGKLLDSGRRMAVMWLAMGLGGLLFLGLVLGSGEVESADAFNVTLIACSNTANSLVLVLLLGVGAVELPKALWIAGDADRDLARCYTAAACEFANLKEASVACSNAAGDAIKTLEAVDKGRTRGEKGAGGDLSFFAAFFDVSLEACAAALREDCAALGADGFRSGAAGAAAINKRTGDTDADAVADCRRRLARARKPTRRRWAPSTRSRRARSTSRTSSRAATRGRSPELRRAADAERLALALPGKPILLKCAAVCAAVASACLLVSQIGAATANTSAALDCSAFAVMARSARAKERRLRARATRACCV</sequence>
<reference evidence="8 9" key="1">
    <citation type="submission" date="2024-03" db="EMBL/GenBank/DDBJ databases">
        <title>Aureococcus anophagefferens CCMP1851 and Kratosvirus quantuckense: Draft genome of a second virus-susceptible host strain in the model system.</title>
        <authorList>
            <person name="Chase E."/>
            <person name="Truchon A.R."/>
            <person name="Schepens W."/>
            <person name="Wilhelm S.W."/>
        </authorList>
    </citation>
    <scope>NUCLEOTIDE SEQUENCE [LARGE SCALE GENOMIC DNA]</scope>
    <source>
        <strain evidence="8 9">CCMP1851</strain>
    </source>
</reference>
<comment type="similarity">
    <text evidence="2">Belongs to the LIMR family.</text>
</comment>
<keyword evidence="3 7" id="KW-0812">Transmembrane</keyword>
<evidence type="ECO:0000256" key="3">
    <source>
        <dbReference type="ARBA" id="ARBA00022692"/>
    </source>
</evidence>
<feature type="transmembrane region" description="Helical" evidence="7">
    <location>
        <begin position="84"/>
        <end position="103"/>
    </location>
</feature>
<dbReference type="EMBL" id="JBBJCI010000231">
    <property type="protein sequence ID" value="KAK7237845.1"/>
    <property type="molecule type" value="Genomic_DNA"/>
</dbReference>